<dbReference type="SUPFAM" id="SSF81301">
    <property type="entry name" value="Nucleotidyltransferase"/>
    <property type="match status" value="1"/>
</dbReference>
<dbReference type="InterPro" id="IPR043519">
    <property type="entry name" value="NT_sf"/>
</dbReference>
<dbReference type="STRING" id="525904.Tter_0605"/>
<dbReference type="Gene3D" id="3.30.460.10">
    <property type="entry name" value="Beta Polymerase, domain 2"/>
    <property type="match status" value="1"/>
</dbReference>
<dbReference type="EMBL" id="CP001825">
    <property type="protein sequence ID" value="ACZ41523.1"/>
    <property type="molecule type" value="Genomic_DNA"/>
</dbReference>
<dbReference type="KEGG" id="ttr:Tter_0605"/>
<evidence type="ECO:0008006" key="3">
    <source>
        <dbReference type="Google" id="ProtNLM"/>
    </source>
</evidence>
<reference evidence="2" key="1">
    <citation type="journal article" date="2010" name="Stand. Genomic Sci.">
        <title>Complete genome sequence of 'Thermobaculum terrenum' type strain (YNP1).</title>
        <authorList>
            <person name="Kiss H."/>
            <person name="Cleland D."/>
            <person name="Lapidus A."/>
            <person name="Lucas S."/>
            <person name="Glavina Del Rio T."/>
            <person name="Nolan M."/>
            <person name="Tice H."/>
            <person name="Han C."/>
            <person name="Goodwin L."/>
            <person name="Pitluck S."/>
            <person name="Liolios K."/>
            <person name="Ivanova N."/>
            <person name="Mavromatis K."/>
            <person name="Ovchinnikova G."/>
            <person name="Pati A."/>
            <person name="Chen A."/>
            <person name="Palaniappan K."/>
            <person name="Land M."/>
            <person name="Hauser L."/>
            <person name="Chang Y."/>
            <person name="Jeffries C."/>
            <person name="Lu M."/>
            <person name="Brettin T."/>
            <person name="Detter J."/>
            <person name="Goker M."/>
            <person name="Tindall B."/>
            <person name="Beck B."/>
            <person name="McDermott T."/>
            <person name="Woyke T."/>
            <person name="Bristow J."/>
            <person name="Eisen J."/>
            <person name="Markowitz V."/>
            <person name="Hugenholtz P."/>
            <person name="Kyrpides N."/>
            <person name="Klenk H."/>
            <person name="Cheng J."/>
        </authorList>
    </citation>
    <scope>NUCLEOTIDE SEQUENCE [LARGE SCALE GENOMIC DNA]</scope>
    <source>
        <strain evidence="2">ATCC BAA-798 / YNP1</strain>
    </source>
</reference>
<evidence type="ECO:0000313" key="2">
    <source>
        <dbReference type="Proteomes" id="UP000000323"/>
    </source>
</evidence>
<dbReference type="Proteomes" id="UP000000323">
    <property type="component" value="Chromosome 1"/>
</dbReference>
<name>D1CF17_THET1</name>
<keyword evidence="2" id="KW-1185">Reference proteome</keyword>
<protein>
    <recommendedName>
        <fullName evidence="3">GrpB family protein</fullName>
    </recommendedName>
</protein>
<dbReference type="AlphaFoldDB" id="D1CF17"/>
<accession>D1CF17</accession>
<dbReference type="eggNOG" id="COG2320">
    <property type="taxonomic scope" value="Bacteria"/>
</dbReference>
<dbReference type="RefSeq" id="WP_012874558.1">
    <property type="nucleotide sequence ID" value="NC_013525.1"/>
</dbReference>
<proteinExistence type="predicted"/>
<dbReference type="HOGENOM" id="CLU_086407_4_1_0"/>
<dbReference type="InterPro" id="IPR007344">
    <property type="entry name" value="GrpB/CoaE"/>
</dbReference>
<gene>
    <name evidence="1" type="ordered locus">Tter_0605</name>
</gene>
<evidence type="ECO:0000313" key="1">
    <source>
        <dbReference type="EMBL" id="ACZ41523.1"/>
    </source>
</evidence>
<dbReference type="Pfam" id="PF04229">
    <property type="entry name" value="GrpB"/>
    <property type="match status" value="1"/>
</dbReference>
<dbReference type="PANTHER" id="PTHR34822">
    <property type="entry name" value="GRPB DOMAIN PROTEIN (AFU_ORTHOLOGUE AFUA_1G01530)"/>
    <property type="match status" value="1"/>
</dbReference>
<sequence>MNSWRADPVIVVPYDPEWPNLFQAFAHTIRIALGEAALRIDHIGSTSVTGLAAKPVIDIQISVASLEPMSRYLDPLTDLGYVWVANNPDITKRYFREPPGQVRTHIHVRKAGSFSEQLSLLFRDYLRVHPQTAQEYAQLKYKLARKFRNDREKYTDSKSPFIWNTIRRASEWSQVTGWEPGPSDA</sequence>
<dbReference type="OrthoDB" id="9799092at2"/>
<dbReference type="PANTHER" id="PTHR34822:SF1">
    <property type="entry name" value="GRPB FAMILY PROTEIN"/>
    <property type="match status" value="1"/>
</dbReference>
<organism evidence="1 2">
    <name type="scientific">Thermobaculum terrenum (strain ATCC BAA-798 / CCMEE 7001 / YNP1)</name>
    <dbReference type="NCBI Taxonomy" id="525904"/>
    <lineage>
        <taxon>Bacteria</taxon>
        <taxon>Bacillati</taxon>
        <taxon>Chloroflexota</taxon>
        <taxon>Chloroflexia</taxon>
        <taxon>Candidatus Thermobaculales</taxon>
        <taxon>Candidatus Thermobaculaceae</taxon>
        <taxon>Thermobaculum</taxon>
    </lineage>
</organism>